<evidence type="ECO:0000256" key="1">
    <source>
        <dbReference type="SAM" id="MobiDB-lite"/>
    </source>
</evidence>
<evidence type="ECO:0000313" key="2">
    <source>
        <dbReference type="EMBL" id="KAJ1162582.1"/>
    </source>
</evidence>
<gene>
    <name evidence="2" type="ORF">NDU88_003050</name>
</gene>
<organism evidence="2 3">
    <name type="scientific">Pleurodeles waltl</name>
    <name type="common">Iberian ribbed newt</name>
    <dbReference type="NCBI Taxonomy" id="8319"/>
    <lineage>
        <taxon>Eukaryota</taxon>
        <taxon>Metazoa</taxon>
        <taxon>Chordata</taxon>
        <taxon>Craniata</taxon>
        <taxon>Vertebrata</taxon>
        <taxon>Euteleostomi</taxon>
        <taxon>Amphibia</taxon>
        <taxon>Batrachia</taxon>
        <taxon>Caudata</taxon>
        <taxon>Salamandroidea</taxon>
        <taxon>Salamandridae</taxon>
        <taxon>Pleurodelinae</taxon>
        <taxon>Pleurodeles</taxon>
    </lineage>
</organism>
<keyword evidence="3" id="KW-1185">Reference proteome</keyword>
<accession>A0AAV7SDF1</accession>
<comment type="caution">
    <text evidence="2">The sequence shown here is derived from an EMBL/GenBank/DDBJ whole genome shotgun (WGS) entry which is preliminary data.</text>
</comment>
<sequence length="122" mass="13261">MYEGRVRRAPEAARVTTSNTMLWYWCGAVQRGLHPLRPQSTTGRGPVSRSYVALFTLVDFPFGEGGWGPASIGATLVRGPQAAAHSRVGHSASQNRGRRPVVAVPWGESGRSISEFSPRLWA</sequence>
<dbReference type="AlphaFoldDB" id="A0AAV7SDF1"/>
<feature type="region of interest" description="Disordered" evidence="1">
    <location>
        <begin position="83"/>
        <end position="102"/>
    </location>
</feature>
<dbReference type="Proteomes" id="UP001066276">
    <property type="component" value="Chromosome 4_2"/>
</dbReference>
<proteinExistence type="predicted"/>
<protein>
    <submittedName>
        <fullName evidence="2">Uncharacterized protein</fullName>
    </submittedName>
</protein>
<name>A0AAV7SDF1_PLEWA</name>
<dbReference type="EMBL" id="JANPWB010000008">
    <property type="protein sequence ID" value="KAJ1162582.1"/>
    <property type="molecule type" value="Genomic_DNA"/>
</dbReference>
<reference evidence="2" key="1">
    <citation type="journal article" date="2022" name="bioRxiv">
        <title>Sequencing and chromosome-scale assembly of the giantPleurodeles waltlgenome.</title>
        <authorList>
            <person name="Brown T."/>
            <person name="Elewa A."/>
            <person name="Iarovenko S."/>
            <person name="Subramanian E."/>
            <person name="Araus A.J."/>
            <person name="Petzold A."/>
            <person name="Susuki M."/>
            <person name="Suzuki K.-i.T."/>
            <person name="Hayashi T."/>
            <person name="Toyoda A."/>
            <person name="Oliveira C."/>
            <person name="Osipova E."/>
            <person name="Leigh N.D."/>
            <person name="Simon A."/>
            <person name="Yun M.H."/>
        </authorList>
    </citation>
    <scope>NUCLEOTIDE SEQUENCE</scope>
    <source>
        <strain evidence="2">20211129_DDA</strain>
        <tissue evidence="2">Liver</tissue>
    </source>
</reference>
<evidence type="ECO:0000313" key="3">
    <source>
        <dbReference type="Proteomes" id="UP001066276"/>
    </source>
</evidence>